<reference evidence="3" key="1">
    <citation type="submission" date="2017-02" db="EMBL/GenBank/DDBJ databases">
        <authorList>
            <person name="Varghese N."/>
            <person name="Submissions S."/>
        </authorList>
    </citation>
    <scope>NUCLEOTIDE SEQUENCE [LARGE SCALE GENOMIC DNA]</scope>
    <source>
        <strain evidence="3">ATCC 27094</strain>
    </source>
</reference>
<evidence type="ECO:0000313" key="3">
    <source>
        <dbReference type="Proteomes" id="UP000190092"/>
    </source>
</evidence>
<evidence type="ECO:0000256" key="1">
    <source>
        <dbReference type="SAM" id="Phobius"/>
    </source>
</evidence>
<dbReference type="InterPro" id="IPR036514">
    <property type="entry name" value="SGNH_hydro_sf"/>
</dbReference>
<dbReference type="Gene3D" id="3.40.50.1110">
    <property type="entry name" value="SGNH hydrolase"/>
    <property type="match status" value="1"/>
</dbReference>
<dbReference type="OrthoDB" id="7375247at2"/>
<feature type="transmembrane region" description="Helical" evidence="1">
    <location>
        <begin position="7"/>
        <end position="27"/>
    </location>
</feature>
<keyword evidence="1" id="KW-0472">Membrane</keyword>
<protein>
    <recommendedName>
        <fullName evidence="4">SGNH/GDSL hydrolase family protein</fullName>
    </recommendedName>
</protein>
<evidence type="ECO:0008006" key="4">
    <source>
        <dbReference type="Google" id="ProtNLM"/>
    </source>
</evidence>
<proteinExistence type="predicted"/>
<name>A0A1T4QN50_9HYPH</name>
<keyword evidence="1" id="KW-0812">Transmembrane</keyword>
<dbReference type="AlphaFoldDB" id="A0A1T4QN50"/>
<dbReference type="EMBL" id="FUWJ01000003">
    <property type="protein sequence ID" value="SKA05047.1"/>
    <property type="molecule type" value="Genomic_DNA"/>
</dbReference>
<dbReference type="Proteomes" id="UP000190092">
    <property type="component" value="Unassembled WGS sequence"/>
</dbReference>
<dbReference type="SUPFAM" id="SSF52266">
    <property type="entry name" value="SGNH hydrolase"/>
    <property type="match status" value="1"/>
</dbReference>
<keyword evidence="3" id="KW-1185">Reference proteome</keyword>
<dbReference type="STRING" id="225324.SAMN02745126_03328"/>
<organism evidence="2 3">
    <name type="scientific">Enhydrobacter aerosaccus</name>
    <dbReference type="NCBI Taxonomy" id="225324"/>
    <lineage>
        <taxon>Bacteria</taxon>
        <taxon>Pseudomonadati</taxon>
        <taxon>Pseudomonadota</taxon>
        <taxon>Alphaproteobacteria</taxon>
        <taxon>Hyphomicrobiales</taxon>
        <taxon>Enhydrobacter</taxon>
    </lineage>
</organism>
<keyword evidence="1" id="KW-1133">Transmembrane helix</keyword>
<dbReference type="GO" id="GO:0016788">
    <property type="term" value="F:hydrolase activity, acting on ester bonds"/>
    <property type="evidence" value="ECO:0007669"/>
    <property type="project" value="UniProtKB-ARBA"/>
</dbReference>
<dbReference type="RefSeq" id="WP_139373929.1">
    <property type="nucleotide sequence ID" value="NZ_FUWJ01000003.1"/>
</dbReference>
<evidence type="ECO:0000313" key="2">
    <source>
        <dbReference type="EMBL" id="SKA05047.1"/>
    </source>
</evidence>
<accession>A0A1T4QN50</accession>
<gene>
    <name evidence="2" type="ORF">SAMN02745126_03328</name>
</gene>
<sequence length="356" mass="39054">MDKRGRWLFVGINLGAVAVAVAAFLIYRNLQPVPGADTNLEGTISKLETYDLFDDVGYLPKPNQRITARRVVPGKVVYDVTYGIDGNGFRAMPRNSTDPEACVLLFGDSNTFGIGVNDTETYASQLAERGKGKIAVYNFGIGGSGPHQMLAGLQSGRFQKALTCTPTDVYYFFIIEHLGRVTGRLAPWDPHGPRFRLGGDGRPVRDGNFDTPPPTPLPDLDEGFLGWRRLVYGIDGYGTREEASLTAAILIDSAREIARIAPKARFHVLVWTMVDDKRVAQMEEALTAAGIAVDPVQRVIPDYRDDQLRYVVGREDGHPNPMTHIKIADYILTQIGTNRRSASASAPRPSGLSHDP</sequence>